<sequence length="220" mass="24825">MCSVGGLLMLRGSGVARHLAKVGWVRLWTLQAPEVVATVRHSGVYRADWDLVVGNWRGAYADMVAEMGRRGIDCGGAPPVWCWPGRGWRRGAVRQSASMLLGDHEWAHGRWLLKLDVPAEVAMATSYAVWNDYLGYATGFQDQPERMDWSGRKTWEFDEIQVCIPELWREWVVRARPYPPDAETVARIEADPFLRDLYVPACVGRWGVTIRGRLGTGVRS</sequence>
<keyword evidence="2" id="KW-1185">Reference proteome</keyword>
<proteinExistence type="predicted"/>
<organism evidence="1 2">
    <name type="scientific">Nocardia asteroides NBRC 15531</name>
    <dbReference type="NCBI Taxonomy" id="1110697"/>
    <lineage>
        <taxon>Bacteria</taxon>
        <taxon>Bacillati</taxon>
        <taxon>Actinomycetota</taxon>
        <taxon>Actinomycetes</taxon>
        <taxon>Mycobacteriales</taxon>
        <taxon>Nocardiaceae</taxon>
        <taxon>Nocardia</taxon>
    </lineage>
</organism>
<evidence type="ECO:0008006" key="3">
    <source>
        <dbReference type="Google" id="ProtNLM"/>
    </source>
</evidence>
<evidence type="ECO:0000313" key="2">
    <source>
        <dbReference type="Proteomes" id="UP000017048"/>
    </source>
</evidence>
<dbReference type="AlphaFoldDB" id="U5E4E7"/>
<dbReference type="EMBL" id="BAFO02000001">
    <property type="protein sequence ID" value="GAD81465.1"/>
    <property type="molecule type" value="Genomic_DNA"/>
</dbReference>
<reference evidence="1 2" key="1">
    <citation type="journal article" date="2014" name="BMC Genomics">
        <title>Genome based analysis of type-I polyketide synthase and nonribosomal peptide synthetase gene clusters in seven strains of five representative Nocardia species.</title>
        <authorList>
            <person name="Komaki H."/>
            <person name="Ichikawa N."/>
            <person name="Hosoyama A."/>
            <person name="Takahashi-Nakaguchi A."/>
            <person name="Matsuzawa T."/>
            <person name="Suzuki K."/>
            <person name="Fujita N."/>
            <person name="Gonoi T."/>
        </authorList>
    </citation>
    <scope>NUCLEOTIDE SEQUENCE [LARGE SCALE GENOMIC DNA]</scope>
    <source>
        <strain evidence="1 2">NBRC 15531</strain>
    </source>
</reference>
<evidence type="ECO:0000313" key="1">
    <source>
        <dbReference type="EMBL" id="GAD81465.1"/>
    </source>
</evidence>
<dbReference type="eggNOG" id="ENOG5033ND3">
    <property type="taxonomic scope" value="Bacteria"/>
</dbReference>
<accession>U5E4E7</accession>
<protein>
    <recommendedName>
        <fullName evidence="3">DUF3841 domain-containing protein</fullName>
    </recommendedName>
</protein>
<name>U5E4E7_NOCAS</name>
<gene>
    <name evidence="1" type="ORF">NCAST_01_00330</name>
</gene>
<comment type="caution">
    <text evidence="1">The sequence shown here is derived from an EMBL/GenBank/DDBJ whole genome shotgun (WGS) entry which is preliminary data.</text>
</comment>
<dbReference type="Proteomes" id="UP000017048">
    <property type="component" value="Unassembled WGS sequence"/>
</dbReference>